<keyword evidence="5" id="KW-1185">Reference proteome</keyword>
<evidence type="ECO:0000256" key="1">
    <source>
        <dbReference type="SAM" id="MobiDB-lite"/>
    </source>
</evidence>
<evidence type="ECO:0000313" key="4">
    <source>
        <dbReference type="EMBL" id="MCU6706492.1"/>
    </source>
</evidence>
<gene>
    <name evidence="4" type="ORF">OCV57_11230</name>
</gene>
<accession>A0AAE3IJK3</accession>
<keyword evidence="2" id="KW-0812">Transmembrane</keyword>
<proteinExistence type="predicted"/>
<feature type="signal peptide" evidence="3">
    <location>
        <begin position="1"/>
        <end position="22"/>
    </location>
</feature>
<feature type="region of interest" description="Disordered" evidence="1">
    <location>
        <begin position="171"/>
        <end position="213"/>
    </location>
</feature>
<dbReference type="Proteomes" id="UP001208131">
    <property type="component" value="Unassembled WGS sequence"/>
</dbReference>
<evidence type="ECO:0000313" key="5">
    <source>
        <dbReference type="Proteomes" id="UP001208131"/>
    </source>
</evidence>
<protein>
    <submittedName>
        <fullName evidence="4">NPXTG-anchored protein</fullName>
    </submittedName>
</protein>
<evidence type="ECO:0000256" key="3">
    <source>
        <dbReference type="SAM" id="SignalP"/>
    </source>
</evidence>
<dbReference type="NCBIfam" id="NF033846">
    <property type="entry name" value="Rumino_NPXTG"/>
    <property type="match status" value="1"/>
</dbReference>
<keyword evidence="3" id="KW-0732">Signal</keyword>
<name>A0AAE3IJK3_9FIRM</name>
<reference evidence="4 5" key="1">
    <citation type="journal article" date="2021" name="ISME Commun">
        <title>Automated analysis of genomic sequences facilitates high-throughput and comprehensive description of bacteria.</title>
        <authorList>
            <person name="Hitch T.C.A."/>
        </authorList>
    </citation>
    <scope>NUCLEOTIDE SEQUENCE [LARGE SCALE GENOMIC DNA]</scope>
    <source>
        <strain evidence="4 5">Sanger_31</strain>
    </source>
</reference>
<keyword evidence="2" id="KW-1133">Transmembrane helix</keyword>
<feature type="transmembrane region" description="Helical" evidence="2">
    <location>
        <begin position="213"/>
        <end position="232"/>
    </location>
</feature>
<organism evidence="4 5">
    <name type="scientific">Hominimerdicola aceti</name>
    <dbReference type="NCBI Taxonomy" id="2981726"/>
    <lineage>
        <taxon>Bacteria</taxon>
        <taxon>Bacillati</taxon>
        <taxon>Bacillota</taxon>
        <taxon>Clostridia</taxon>
        <taxon>Eubacteriales</taxon>
        <taxon>Oscillospiraceae</taxon>
        <taxon>Hominimerdicola</taxon>
    </lineage>
</organism>
<dbReference type="EMBL" id="JAOQJZ010000012">
    <property type="protein sequence ID" value="MCU6706492.1"/>
    <property type="molecule type" value="Genomic_DNA"/>
</dbReference>
<sequence>MKKMTSFLALVLALSIPSGAYAAEAKLDDDNTTANGNVYAVYTEDVPWNSVPVDDDGNAVIDFPDGTSVKIENADKDKNLVVDQVTEKEALDWLNSVMGKKSENTVAFHIYYIDGDSILPANGIKVTINIDKDQVNSVKADGTVSSLKCEESDAEISFVTDDAPFYVLGTKAPESSSDISPDGTGKKDDSLQNSSQTAVQNVNKDGDKSPNTGLGAGAALTMLLLGAVAVSVSKRTKDK</sequence>
<dbReference type="AlphaFoldDB" id="A0AAE3IJK3"/>
<dbReference type="RefSeq" id="WP_267301637.1">
    <property type="nucleotide sequence ID" value="NZ_JAOQJZ010000012.1"/>
</dbReference>
<feature type="chain" id="PRO_5041952243" evidence="3">
    <location>
        <begin position="23"/>
        <end position="239"/>
    </location>
</feature>
<comment type="caution">
    <text evidence="4">The sequence shown here is derived from an EMBL/GenBank/DDBJ whole genome shotgun (WGS) entry which is preliminary data.</text>
</comment>
<evidence type="ECO:0000256" key="2">
    <source>
        <dbReference type="SAM" id="Phobius"/>
    </source>
</evidence>
<keyword evidence="2" id="KW-0472">Membrane</keyword>
<feature type="compositionally biased region" description="Polar residues" evidence="1">
    <location>
        <begin position="191"/>
        <end position="203"/>
    </location>
</feature>